<dbReference type="KEGG" id="cak:Caul_1512"/>
<evidence type="ECO:0000313" key="2">
    <source>
        <dbReference type="EMBL" id="ABZ70642.1"/>
    </source>
</evidence>
<feature type="domain" description="Transposase IS200-like" evidence="1">
    <location>
        <begin position="9"/>
        <end position="123"/>
    </location>
</feature>
<dbReference type="Gene3D" id="3.30.70.1290">
    <property type="entry name" value="Transposase IS200-like"/>
    <property type="match status" value="1"/>
</dbReference>
<dbReference type="InterPro" id="IPR036515">
    <property type="entry name" value="Transposase_17_sf"/>
</dbReference>
<dbReference type="GO" id="GO:0004803">
    <property type="term" value="F:transposase activity"/>
    <property type="evidence" value="ECO:0007669"/>
    <property type="project" value="InterPro"/>
</dbReference>
<proteinExistence type="predicted"/>
<dbReference type="AlphaFoldDB" id="B0T185"/>
<gene>
    <name evidence="2" type="ordered locus">Caul_1512</name>
</gene>
<dbReference type="Pfam" id="PF01797">
    <property type="entry name" value="Y1_Tnp"/>
    <property type="match status" value="1"/>
</dbReference>
<dbReference type="InterPro" id="IPR002686">
    <property type="entry name" value="Transposase_17"/>
</dbReference>
<dbReference type="HOGENOM" id="CLU_068226_1_2_5"/>
<dbReference type="OrthoDB" id="9794403at2"/>
<name>B0T185_CAUSK</name>
<dbReference type="SUPFAM" id="SSF143422">
    <property type="entry name" value="Transposase IS200-like"/>
    <property type="match status" value="1"/>
</dbReference>
<dbReference type="GO" id="GO:0006313">
    <property type="term" value="P:DNA transposition"/>
    <property type="evidence" value="ECO:0007669"/>
    <property type="project" value="InterPro"/>
</dbReference>
<accession>B0T185</accession>
<evidence type="ECO:0000259" key="1">
    <source>
        <dbReference type="SMART" id="SM01321"/>
    </source>
</evidence>
<dbReference type="EMBL" id="CP000927">
    <property type="protein sequence ID" value="ABZ70642.1"/>
    <property type="molecule type" value="Genomic_DNA"/>
</dbReference>
<dbReference type="STRING" id="366602.Caul_1512"/>
<dbReference type="GO" id="GO:0003677">
    <property type="term" value="F:DNA binding"/>
    <property type="evidence" value="ECO:0007669"/>
    <property type="project" value="InterPro"/>
</dbReference>
<dbReference type="PANTHER" id="PTHR34322">
    <property type="entry name" value="TRANSPOSASE, Y1_TNP DOMAIN-CONTAINING"/>
    <property type="match status" value="1"/>
</dbReference>
<dbReference type="PANTHER" id="PTHR34322:SF2">
    <property type="entry name" value="TRANSPOSASE IS200-LIKE DOMAIN-CONTAINING PROTEIN"/>
    <property type="match status" value="1"/>
</dbReference>
<protein>
    <recommendedName>
        <fullName evidence="1">Transposase IS200-like domain-containing protein</fullName>
    </recommendedName>
</protein>
<organism evidence="2">
    <name type="scientific">Caulobacter sp. (strain K31)</name>
    <dbReference type="NCBI Taxonomy" id="366602"/>
    <lineage>
        <taxon>Bacteria</taxon>
        <taxon>Pseudomonadati</taxon>
        <taxon>Pseudomonadota</taxon>
        <taxon>Alphaproteobacteria</taxon>
        <taxon>Caulobacterales</taxon>
        <taxon>Caulobacteraceae</taxon>
        <taxon>Caulobacter</taxon>
    </lineage>
</organism>
<sequence length="222" mass="24827">MVRMARLVVPGTPHHVTQRGNRRQATFFGDADYIAYLTLAAEAFRAAQVEIWAYCLMPNHVHLIAAPSHPSALAKAVGATHVRYTRHINLRERWTGYLWQGRFASFPMDEAYLRQCARYVGLNPVRAGLVARAADWPWSSVRAHLEGRADPLLTPGPLAERLNGEMERFFDLDVAEESRLKLRRATSTGRPLGAGAWIKALEAATGRDLTEPPRGRPAARPR</sequence>
<reference evidence="2" key="1">
    <citation type="submission" date="2008-01" db="EMBL/GenBank/DDBJ databases">
        <title>Complete sequence of chromosome of Caulobacter sp. K31.</title>
        <authorList>
            <consortium name="US DOE Joint Genome Institute"/>
            <person name="Copeland A."/>
            <person name="Lucas S."/>
            <person name="Lapidus A."/>
            <person name="Barry K."/>
            <person name="Glavina del Rio T."/>
            <person name="Dalin E."/>
            <person name="Tice H."/>
            <person name="Pitluck S."/>
            <person name="Bruce D."/>
            <person name="Goodwin L."/>
            <person name="Thompson L.S."/>
            <person name="Brettin T."/>
            <person name="Detter J.C."/>
            <person name="Han C."/>
            <person name="Schmutz J."/>
            <person name="Larimer F."/>
            <person name="Land M."/>
            <person name="Hauser L."/>
            <person name="Kyrpides N."/>
            <person name="Kim E."/>
            <person name="Stephens C."/>
            <person name="Richardson P."/>
        </authorList>
    </citation>
    <scope>NUCLEOTIDE SEQUENCE [LARGE SCALE GENOMIC DNA]</scope>
    <source>
        <strain evidence="2">K31</strain>
    </source>
</reference>
<dbReference type="SMART" id="SM01321">
    <property type="entry name" value="Y1_Tnp"/>
    <property type="match status" value="1"/>
</dbReference>
<dbReference type="eggNOG" id="COG1943">
    <property type="taxonomic scope" value="Bacteria"/>
</dbReference>